<evidence type="ECO:0000313" key="3">
    <source>
        <dbReference type="Proteomes" id="UP000789706"/>
    </source>
</evidence>
<evidence type="ECO:0000256" key="1">
    <source>
        <dbReference type="SAM" id="MobiDB-lite"/>
    </source>
</evidence>
<dbReference type="AlphaFoldDB" id="A0A9N9G3V7"/>
<evidence type="ECO:0000313" key="2">
    <source>
        <dbReference type="EMBL" id="CAG8582885.1"/>
    </source>
</evidence>
<dbReference type="Proteomes" id="UP000789706">
    <property type="component" value="Unassembled WGS sequence"/>
</dbReference>
<name>A0A9N9G3V7_9GLOM</name>
<protein>
    <submittedName>
        <fullName evidence="2">207_t:CDS:1</fullName>
    </submittedName>
</protein>
<organism evidence="2 3">
    <name type="scientific">Diversispora eburnea</name>
    <dbReference type="NCBI Taxonomy" id="1213867"/>
    <lineage>
        <taxon>Eukaryota</taxon>
        <taxon>Fungi</taxon>
        <taxon>Fungi incertae sedis</taxon>
        <taxon>Mucoromycota</taxon>
        <taxon>Glomeromycotina</taxon>
        <taxon>Glomeromycetes</taxon>
        <taxon>Diversisporales</taxon>
        <taxon>Diversisporaceae</taxon>
        <taxon>Diversispora</taxon>
    </lineage>
</organism>
<accession>A0A9N9G3V7</accession>
<feature type="region of interest" description="Disordered" evidence="1">
    <location>
        <begin position="28"/>
        <end position="58"/>
    </location>
</feature>
<reference evidence="2" key="1">
    <citation type="submission" date="2021-06" db="EMBL/GenBank/DDBJ databases">
        <authorList>
            <person name="Kallberg Y."/>
            <person name="Tangrot J."/>
            <person name="Rosling A."/>
        </authorList>
    </citation>
    <scope>NUCLEOTIDE SEQUENCE</scope>
    <source>
        <strain evidence="2">AZ414A</strain>
    </source>
</reference>
<dbReference type="EMBL" id="CAJVPK010001347">
    <property type="protein sequence ID" value="CAG8582885.1"/>
    <property type="molecule type" value="Genomic_DNA"/>
</dbReference>
<gene>
    <name evidence="2" type="ORF">DEBURN_LOCUS8659</name>
</gene>
<proteinExistence type="predicted"/>
<sequence length="58" mass="6559">MHTPCYIGRYIYTLHGLHDLSEEIESGKYSDPNLLKSDELSTSSVNTNDIDEEAKIQS</sequence>
<keyword evidence="3" id="KW-1185">Reference proteome</keyword>
<comment type="caution">
    <text evidence="2">The sequence shown here is derived from an EMBL/GenBank/DDBJ whole genome shotgun (WGS) entry which is preliminary data.</text>
</comment>